<keyword evidence="3" id="KW-1185">Reference proteome</keyword>
<dbReference type="Proteomes" id="UP001190700">
    <property type="component" value="Unassembled WGS sequence"/>
</dbReference>
<evidence type="ECO:0000313" key="3">
    <source>
        <dbReference type="Proteomes" id="UP001190700"/>
    </source>
</evidence>
<evidence type="ECO:0000256" key="1">
    <source>
        <dbReference type="SAM" id="MobiDB-lite"/>
    </source>
</evidence>
<dbReference type="AlphaFoldDB" id="A0AAE0F8D0"/>
<comment type="caution">
    <text evidence="2">The sequence shown here is derived from an EMBL/GenBank/DDBJ whole genome shotgun (WGS) entry which is preliminary data.</text>
</comment>
<dbReference type="EMBL" id="LGRX02023002">
    <property type="protein sequence ID" value="KAK3254952.1"/>
    <property type="molecule type" value="Genomic_DNA"/>
</dbReference>
<evidence type="ECO:0000313" key="2">
    <source>
        <dbReference type="EMBL" id="KAK3254952.1"/>
    </source>
</evidence>
<sequence>MAELVVRAPAGDWYVKLEGDSLGLVQGSLVDGTKETLTLLPTTPVWEGCNPWEALNGVPMSTEGDVAAAVPAEREATARRMLLQSDDGDSGGGDGTGGDGTGGGGG</sequence>
<reference evidence="2 3" key="1">
    <citation type="journal article" date="2015" name="Genome Biol. Evol.">
        <title>Comparative Genomics of a Bacterivorous Green Alga Reveals Evolutionary Causalities and Consequences of Phago-Mixotrophic Mode of Nutrition.</title>
        <authorList>
            <person name="Burns J.A."/>
            <person name="Paasch A."/>
            <person name="Narechania A."/>
            <person name="Kim E."/>
        </authorList>
    </citation>
    <scope>NUCLEOTIDE SEQUENCE [LARGE SCALE GENOMIC DNA]</scope>
    <source>
        <strain evidence="2 3">PLY_AMNH</strain>
    </source>
</reference>
<feature type="region of interest" description="Disordered" evidence="1">
    <location>
        <begin position="80"/>
        <end position="106"/>
    </location>
</feature>
<gene>
    <name evidence="2" type="ORF">CYMTET_35851</name>
</gene>
<accession>A0AAE0F8D0</accession>
<name>A0AAE0F8D0_9CHLO</name>
<proteinExistence type="predicted"/>
<feature type="compositionally biased region" description="Gly residues" evidence="1">
    <location>
        <begin position="90"/>
        <end position="106"/>
    </location>
</feature>
<protein>
    <submittedName>
        <fullName evidence="2">Uncharacterized protein</fullName>
    </submittedName>
</protein>
<feature type="non-terminal residue" evidence="2">
    <location>
        <position position="106"/>
    </location>
</feature>
<organism evidence="2 3">
    <name type="scientific">Cymbomonas tetramitiformis</name>
    <dbReference type="NCBI Taxonomy" id="36881"/>
    <lineage>
        <taxon>Eukaryota</taxon>
        <taxon>Viridiplantae</taxon>
        <taxon>Chlorophyta</taxon>
        <taxon>Pyramimonadophyceae</taxon>
        <taxon>Pyramimonadales</taxon>
        <taxon>Pyramimonadaceae</taxon>
        <taxon>Cymbomonas</taxon>
    </lineage>
</organism>